<dbReference type="EMBL" id="CAJHNH020005791">
    <property type="protein sequence ID" value="CAG5132984.1"/>
    <property type="molecule type" value="Genomic_DNA"/>
</dbReference>
<comment type="caution">
    <text evidence="1">The sequence shown here is derived from an EMBL/GenBank/DDBJ whole genome shotgun (WGS) entry which is preliminary data.</text>
</comment>
<dbReference type="Proteomes" id="UP000678393">
    <property type="component" value="Unassembled WGS sequence"/>
</dbReference>
<gene>
    <name evidence="1" type="ORF">CUNI_LOCUS18542</name>
</gene>
<feature type="non-terminal residue" evidence="1">
    <location>
        <position position="85"/>
    </location>
</feature>
<organism evidence="1 2">
    <name type="scientific">Candidula unifasciata</name>
    <dbReference type="NCBI Taxonomy" id="100452"/>
    <lineage>
        <taxon>Eukaryota</taxon>
        <taxon>Metazoa</taxon>
        <taxon>Spiralia</taxon>
        <taxon>Lophotrochozoa</taxon>
        <taxon>Mollusca</taxon>
        <taxon>Gastropoda</taxon>
        <taxon>Heterobranchia</taxon>
        <taxon>Euthyneura</taxon>
        <taxon>Panpulmonata</taxon>
        <taxon>Eupulmonata</taxon>
        <taxon>Stylommatophora</taxon>
        <taxon>Helicina</taxon>
        <taxon>Helicoidea</taxon>
        <taxon>Geomitridae</taxon>
        <taxon>Candidula</taxon>
    </lineage>
</organism>
<dbReference type="AlphaFoldDB" id="A0A8S3ZV00"/>
<name>A0A8S3ZV00_9EUPU</name>
<evidence type="ECO:0000313" key="1">
    <source>
        <dbReference type="EMBL" id="CAG5132984.1"/>
    </source>
</evidence>
<accession>A0A8S3ZV00</accession>
<protein>
    <recommendedName>
        <fullName evidence="3">Mitochondrial fission process protein 1</fullName>
    </recommendedName>
</protein>
<dbReference type="OrthoDB" id="424969at2759"/>
<evidence type="ECO:0000313" key="2">
    <source>
        <dbReference type="Proteomes" id="UP000678393"/>
    </source>
</evidence>
<keyword evidence="2" id="KW-1185">Reference proteome</keyword>
<proteinExistence type="predicted"/>
<reference evidence="1" key="1">
    <citation type="submission" date="2021-04" db="EMBL/GenBank/DDBJ databases">
        <authorList>
            <consortium name="Molecular Ecology Group"/>
        </authorList>
    </citation>
    <scope>NUCLEOTIDE SEQUENCE</scope>
</reference>
<evidence type="ECO:0008006" key="3">
    <source>
        <dbReference type="Google" id="ProtNLM"/>
    </source>
</evidence>
<sequence>SGGKESVRALFDSLIFDGFASAIIPSTLTVYVIRITYVCLNEGTTVPDVVMTWGPTVIGLFMLSVTTEPVDKYISQALNDTVRKL</sequence>